<name>A0A7L4YPN0_9ACTN</name>
<sequence length="451" mass="48680">MAESTHKYTLDESEMPRQWYNLVADLPTAPPPPLHPATHEPVGPDDLAPLFPPELIAQEVTTERYVDIPEPVLDVYKQWRPSPLYRAHRLEQKLGTPARIYYKYEGVSPAGSHKTNTSVPQVYYNAINGITKLTTETGAGQWGTALSFACSLFGVECEVWQVGASFDSKPARRALIEVFGGRVHRSPSSMTEFGKAFDDGHPGSLGIAISEAVEVAAQDDAIKYSLGSVLNHVLLHQTIIGEEAVRQLAKAGESGADLVVGCAGGGSNLAGLAFPFLREKLAGNQNPRVLAVEPASCPTLTRGEYRYDFGDTAGMTPLMKMYTLGHDFVPSPIHAGGLRYHGMAPLVSHVVHEGLMEAAALPQRECFEAAIEFARTEGHVPAPESSHALAQARREALACKESGEEQVIVIGLSGHGYLELGAYEQYLSESLNDDPLSDEELAKSLATVPAV</sequence>
<keyword evidence="16" id="KW-1185">Reference proteome</keyword>
<evidence type="ECO:0000256" key="10">
    <source>
        <dbReference type="ARBA" id="ARBA00023141"/>
    </source>
</evidence>
<evidence type="ECO:0000256" key="3">
    <source>
        <dbReference type="ARBA" id="ARBA00004733"/>
    </source>
</evidence>
<comment type="function">
    <text evidence="2">The beta subunit is responsible for the synthesis of L-tryptophan from indole and L-serine.</text>
</comment>
<evidence type="ECO:0000256" key="4">
    <source>
        <dbReference type="ARBA" id="ARBA00009982"/>
    </source>
</evidence>
<comment type="similarity">
    <text evidence="4">Belongs to the TrpB family.</text>
</comment>
<dbReference type="InterPro" id="IPR006316">
    <property type="entry name" value="Trp_synth_b-like"/>
</dbReference>
<dbReference type="NCBIfam" id="NF009057">
    <property type="entry name" value="PRK12391.1"/>
    <property type="match status" value="1"/>
</dbReference>
<keyword evidence="11" id="KW-0456">Lyase</keyword>
<keyword evidence="8" id="KW-0822">Tryptophan biosynthesis</keyword>
<dbReference type="NCBIfam" id="TIGR01415">
    <property type="entry name" value="trpB_rel"/>
    <property type="match status" value="1"/>
</dbReference>
<evidence type="ECO:0000256" key="5">
    <source>
        <dbReference type="ARBA" id="ARBA00011270"/>
    </source>
</evidence>
<accession>A0A7L4YPN0</accession>
<keyword evidence="10" id="KW-0057">Aromatic amino acid biosynthesis</keyword>
<dbReference type="KEGG" id="eke:EK0264_13670"/>
<dbReference type="GO" id="GO:0005737">
    <property type="term" value="C:cytoplasm"/>
    <property type="evidence" value="ECO:0007669"/>
    <property type="project" value="TreeGrafter"/>
</dbReference>
<dbReference type="AlphaFoldDB" id="A0A7L4YPN0"/>
<dbReference type="EMBL" id="CP047156">
    <property type="protein sequence ID" value="QHC01235.1"/>
    <property type="molecule type" value="Genomic_DNA"/>
</dbReference>
<evidence type="ECO:0000256" key="9">
    <source>
        <dbReference type="ARBA" id="ARBA00022898"/>
    </source>
</evidence>
<dbReference type="GO" id="GO:0004834">
    <property type="term" value="F:tryptophan synthase activity"/>
    <property type="evidence" value="ECO:0007669"/>
    <property type="project" value="UniProtKB-EC"/>
</dbReference>
<dbReference type="GO" id="GO:0030170">
    <property type="term" value="F:pyridoxal phosphate binding"/>
    <property type="evidence" value="ECO:0007669"/>
    <property type="project" value="InterPro"/>
</dbReference>
<dbReference type="InParanoid" id="A0A7L4YPN0"/>
<gene>
    <name evidence="15" type="ORF">EK0264_13670</name>
</gene>
<evidence type="ECO:0000313" key="16">
    <source>
        <dbReference type="Proteomes" id="UP000463857"/>
    </source>
</evidence>
<evidence type="ECO:0000256" key="2">
    <source>
        <dbReference type="ARBA" id="ARBA00002786"/>
    </source>
</evidence>
<dbReference type="Proteomes" id="UP000463857">
    <property type="component" value="Chromosome"/>
</dbReference>
<evidence type="ECO:0000256" key="6">
    <source>
        <dbReference type="ARBA" id="ARBA00012043"/>
    </source>
</evidence>
<evidence type="ECO:0000256" key="12">
    <source>
        <dbReference type="ARBA" id="ARBA00049047"/>
    </source>
</evidence>
<comment type="catalytic activity">
    <reaction evidence="12">
        <text>(1S,2R)-1-C-(indol-3-yl)glycerol 3-phosphate + L-serine = D-glyceraldehyde 3-phosphate + L-tryptophan + H2O</text>
        <dbReference type="Rhea" id="RHEA:10532"/>
        <dbReference type="ChEBI" id="CHEBI:15377"/>
        <dbReference type="ChEBI" id="CHEBI:33384"/>
        <dbReference type="ChEBI" id="CHEBI:57912"/>
        <dbReference type="ChEBI" id="CHEBI:58866"/>
        <dbReference type="ChEBI" id="CHEBI:59776"/>
        <dbReference type="EC" id="4.2.1.20"/>
    </reaction>
</comment>
<comment type="pathway">
    <text evidence="3">Amino-acid biosynthesis; L-tryptophan biosynthesis; L-tryptophan from chorismate: step 5/5.</text>
</comment>
<evidence type="ECO:0000256" key="1">
    <source>
        <dbReference type="ARBA" id="ARBA00001933"/>
    </source>
</evidence>
<dbReference type="PANTHER" id="PTHR48077:SF6">
    <property type="entry name" value="TRYPTOPHAN SYNTHASE"/>
    <property type="match status" value="1"/>
</dbReference>
<keyword evidence="7" id="KW-0028">Amino-acid biosynthesis</keyword>
<keyword evidence="9" id="KW-0663">Pyridoxal phosphate</keyword>
<comment type="cofactor">
    <cofactor evidence="1">
        <name>pyridoxal 5'-phosphate</name>
        <dbReference type="ChEBI" id="CHEBI:597326"/>
    </cofactor>
</comment>
<evidence type="ECO:0000256" key="7">
    <source>
        <dbReference type="ARBA" id="ARBA00022605"/>
    </source>
</evidence>
<dbReference type="UniPathway" id="UPA00035">
    <property type="reaction ID" value="UER00044"/>
</dbReference>
<feature type="region of interest" description="Disordered" evidence="13">
    <location>
        <begin position="24"/>
        <end position="48"/>
    </location>
</feature>
<dbReference type="Gene3D" id="3.40.50.1100">
    <property type="match status" value="2"/>
</dbReference>
<evidence type="ECO:0000256" key="8">
    <source>
        <dbReference type="ARBA" id="ARBA00022822"/>
    </source>
</evidence>
<dbReference type="PANTHER" id="PTHR48077">
    <property type="entry name" value="TRYPTOPHAN SYNTHASE-RELATED"/>
    <property type="match status" value="1"/>
</dbReference>
<dbReference type="PIRSF" id="PIRSF500824">
    <property type="entry name" value="TrpB_prok"/>
    <property type="match status" value="1"/>
</dbReference>
<dbReference type="PROSITE" id="PS00168">
    <property type="entry name" value="TRP_SYNTHASE_BETA"/>
    <property type="match status" value="1"/>
</dbReference>
<dbReference type="InterPro" id="IPR036052">
    <property type="entry name" value="TrpB-like_PALP_sf"/>
</dbReference>
<evidence type="ECO:0000256" key="13">
    <source>
        <dbReference type="SAM" id="MobiDB-lite"/>
    </source>
</evidence>
<evidence type="ECO:0000313" key="15">
    <source>
        <dbReference type="EMBL" id="QHC01235.1"/>
    </source>
</evidence>
<dbReference type="RefSeq" id="WP_159546372.1">
    <property type="nucleotide sequence ID" value="NZ_CP047156.1"/>
</dbReference>
<dbReference type="PIRSF" id="PIRSF001413">
    <property type="entry name" value="Trp_syn_beta"/>
    <property type="match status" value="1"/>
</dbReference>
<dbReference type="Pfam" id="PF00291">
    <property type="entry name" value="PALP"/>
    <property type="match status" value="1"/>
</dbReference>
<dbReference type="InterPro" id="IPR001926">
    <property type="entry name" value="TrpB-like_PALP"/>
</dbReference>
<dbReference type="OrthoDB" id="9766131at2"/>
<reference evidence="15 16" key="1">
    <citation type="journal article" date="2018" name="Int. J. Syst. Evol. Microbiol.">
        <title>Epidermidibacterium keratini gen. nov., sp. nov., a member of the family Sporichthyaceae, isolated from keratin epidermis.</title>
        <authorList>
            <person name="Lee D.G."/>
            <person name="Trujillo M.E."/>
            <person name="Kang S."/>
            <person name="Nam J.J."/>
            <person name="Kim Y.J."/>
        </authorList>
    </citation>
    <scope>NUCLEOTIDE SEQUENCE [LARGE SCALE GENOMIC DNA]</scope>
    <source>
        <strain evidence="15 16">EPI-7</strain>
    </source>
</reference>
<evidence type="ECO:0000256" key="11">
    <source>
        <dbReference type="ARBA" id="ARBA00023239"/>
    </source>
</evidence>
<dbReference type="SUPFAM" id="SSF53686">
    <property type="entry name" value="Tryptophan synthase beta subunit-like PLP-dependent enzymes"/>
    <property type="match status" value="1"/>
</dbReference>
<organism evidence="15 16">
    <name type="scientific">Epidermidibacterium keratini</name>
    <dbReference type="NCBI Taxonomy" id="1891644"/>
    <lineage>
        <taxon>Bacteria</taxon>
        <taxon>Bacillati</taxon>
        <taxon>Actinomycetota</taxon>
        <taxon>Actinomycetes</taxon>
        <taxon>Sporichthyales</taxon>
        <taxon>Sporichthyaceae</taxon>
        <taxon>Epidermidibacterium</taxon>
    </lineage>
</organism>
<dbReference type="GO" id="GO:0052684">
    <property type="term" value="F:L-serine hydro-lyase (adding indole, L-tryptophan-forming) activity"/>
    <property type="evidence" value="ECO:0007669"/>
    <property type="project" value="TreeGrafter"/>
</dbReference>
<proteinExistence type="inferred from homology"/>
<dbReference type="InterPro" id="IPR023026">
    <property type="entry name" value="Trp_synth_beta/beta-like"/>
</dbReference>
<protein>
    <recommendedName>
        <fullName evidence="6">tryptophan synthase</fullName>
        <ecNumber evidence="6">4.2.1.20</ecNumber>
    </recommendedName>
</protein>
<dbReference type="InterPro" id="IPR006653">
    <property type="entry name" value="Trp_synth_b_CS"/>
</dbReference>
<comment type="subunit">
    <text evidence="5">Tetramer of two alpha and two beta chains.</text>
</comment>
<evidence type="ECO:0000259" key="14">
    <source>
        <dbReference type="Pfam" id="PF00291"/>
    </source>
</evidence>
<dbReference type="EC" id="4.2.1.20" evidence="6"/>
<feature type="domain" description="Tryptophan synthase beta chain-like PALP" evidence="14">
    <location>
        <begin position="78"/>
        <end position="414"/>
    </location>
</feature>